<proteinExistence type="predicted"/>
<keyword evidence="1" id="KW-0812">Transmembrane</keyword>
<accession>A0A0B0ND53</accession>
<comment type="caution">
    <text evidence="2">The sequence shown here is derived from an EMBL/GenBank/DDBJ whole genome shotgun (WGS) entry which is preliminary data.</text>
</comment>
<dbReference type="AlphaFoldDB" id="A0A0B0ND53"/>
<protein>
    <submittedName>
        <fullName evidence="2">Deoxyribonuclease</fullName>
    </submittedName>
</protein>
<feature type="transmembrane region" description="Helical" evidence="1">
    <location>
        <begin position="12"/>
        <end position="34"/>
    </location>
</feature>
<organism evidence="2 3">
    <name type="scientific">Gossypium arboreum</name>
    <name type="common">Tree cotton</name>
    <name type="synonym">Gossypium nanking</name>
    <dbReference type="NCBI Taxonomy" id="29729"/>
    <lineage>
        <taxon>Eukaryota</taxon>
        <taxon>Viridiplantae</taxon>
        <taxon>Streptophyta</taxon>
        <taxon>Embryophyta</taxon>
        <taxon>Tracheophyta</taxon>
        <taxon>Spermatophyta</taxon>
        <taxon>Magnoliopsida</taxon>
        <taxon>eudicotyledons</taxon>
        <taxon>Gunneridae</taxon>
        <taxon>Pentapetalae</taxon>
        <taxon>rosids</taxon>
        <taxon>malvids</taxon>
        <taxon>Malvales</taxon>
        <taxon>Malvaceae</taxon>
        <taxon>Malvoideae</taxon>
        <taxon>Gossypium</taxon>
    </lineage>
</organism>
<reference evidence="3" key="1">
    <citation type="submission" date="2014-09" db="EMBL/GenBank/DDBJ databases">
        <authorList>
            <person name="Mudge J."/>
            <person name="Ramaraj T."/>
            <person name="Lindquist I.E."/>
            <person name="Bharti A.K."/>
            <person name="Sundararajan A."/>
            <person name="Cameron C.T."/>
            <person name="Woodward J.E."/>
            <person name="May G.D."/>
            <person name="Brubaker C."/>
            <person name="Broadhvest J."/>
            <person name="Wilkins T.A."/>
        </authorList>
    </citation>
    <scope>NUCLEOTIDE SEQUENCE</scope>
    <source>
        <strain evidence="3">cv. AKA8401</strain>
    </source>
</reference>
<evidence type="ECO:0000313" key="2">
    <source>
        <dbReference type="EMBL" id="KHG08981.1"/>
    </source>
</evidence>
<gene>
    <name evidence="2" type="ORF">F383_36101</name>
</gene>
<sequence length="77" mass="9243">MLAIQSFPIWFFVNFSIRFFVNFPIMAFMSFLLYSPDKLPDRLFVSLPKWLCVRFPLQGSRVRFPNMCSNWVPLEMN</sequence>
<evidence type="ECO:0000256" key="1">
    <source>
        <dbReference type="SAM" id="Phobius"/>
    </source>
</evidence>
<keyword evidence="1" id="KW-0472">Membrane</keyword>
<evidence type="ECO:0000313" key="3">
    <source>
        <dbReference type="Proteomes" id="UP000032142"/>
    </source>
</evidence>
<dbReference type="Proteomes" id="UP000032142">
    <property type="component" value="Unassembled WGS sequence"/>
</dbReference>
<name>A0A0B0ND53_GOSAR</name>
<keyword evidence="3" id="KW-1185">Reference proteome</keyword>
<dbReference type="EMBL" id="JRRC01518383">
    <property type="protein sequence ID" value="KHG08981.1"/>
    <property type="molecule type" value="Genomic_DNA"/>
</dbReference>
<keyword evidence="1" id="KW-1133">Transmembrane helix</keyword>